<dbReference type="Pfam" id="PF08795">
    <property type="entry name" value="DUF1796"/>
    <property type="match status" value="1"/>
</dbReference>
<proteinExistence type="predicted"/>
<sequence length="56" mass="6632">MTIYISLGYNCDSRMYIKNKLNLTKQNGYKTCPFDLCITSFESLCKCIETDFQHFF</sequence>
<name>A0A6C0BA46_9ZZZZ</name>
<reference evidence="1" key="1">
    <citation type="journal article" date="2020" name="Nature">
        <title>Giant virus diversity and host interactions through global metagenomics.</title>
        <authorList>
            <person name="Schulz F."/>
            <person name="Roux S."/>
            <person name="Paez-Espino D."/>
            <person name="Jungbluth S."/>
            <person name="Walsh D.A."/>
            <person name="Denef V.J."/>
            <person name="McMahon K.D."/>
            <person name="Konstantinidis K.T."/>
            <person name="Eloe-Fadrosh E.A."/>
            <person name="Kyrpides N.C."/>
            <person name="Woyke T."/>
        </authorList>
    </citation>
    <scope>NUCLEOTIDE SEQUENCE</scope>
    <source>
        <strain evidence="1">GVMAG-M-3300010158-55</strain>
    </source>
</reference>
<dbReference type="EMBL" id="MN739100">
    <property type="protein sequence ID" value="QHS88591.1"/>
    <property type="molecule type" value="Genomic_DNA"/>
</dbReference>
<protein>
    <submittedName>
        <fullName evidence="1">Uncharacterized protein</fullName>
    </submittedName>
</protein>
<evidence type="ECO:0000313" key="1">
    <source>
        <dbReference type="EMBL" id="QHS88591.1"/>
    </source>
</evidence>
<dbReference type="InterPro" id="IPR014903">
    <property type="entry name" value="DUF1796"/>
</dbReference>
<dbReference type="AlphaFoldDB" id="A0A6C0BA46"/>
<accession>A0A6C0BA46</accession>
<organism evidence="1">
    <name type="scientific">viral metagenome</name>
    <dbReference type="NCBI Taxonomy" id="1070528"/>
    <lineage>
        <taxon>unclassified sequences</taxon>
        <taxon>metagenomes</taxon>
        <taxon>organismal metagenomes</taxon>
    </lineage>
</organism>